<dbReference type="AlphaFoldDB" id="A0A1H9ETV1"/>
<organism evidence="10 11">
    <name type="scientific">Solimonas aquatica</name>
    <dbReference type="NCBI Taxonomy" id="489703"/>
    <lineage>
        <taxon>Bacteria</taxon>
        <taxon>Pseudomonadati</taxon>
        <taxon>Pseudomonadota</taxon>
        <taxon>Gammaproteobacteria</taxon>
        <taxon>Nevskiales</taxon>
        <taxon>Nevskiaceae</taxon>
        <taxon>Solimonas</taxon>
    </lineage>
</organism>
<dbReference type="GO" id="GO:0004150">
    <property type="term" value="F:dihydroneopterin aldolase activity"/>
    <property type="evidence" value="ECO:0007669"/>
    <property type="project" value="UniProtKB-UniRule"/>
</dbReference>
<dbReference type="SUPFAM" id="SSF55620">
    <property type="entry name" value="Tetrahydrobiopterin biosynthesis enzymes-like"/>
    <property type="match status" value="1"/>
</dbReference>
<protein>
    <recommendedName>
        <fullName evidence="8">7,8-dihydroneopterin aldolase</fullName>
        <ecNumber evidence="8">4.1.2.25</ecNumber>
    </recommendedName>
</protein>
<dbReference type="OrthoDB" id="9810587at2"/>
<evidence type="ECO:0000256" key="4">
    <source>
        <dbReference type="ARBA" id="ARBA00005708"/>
    </source>
</evidence>
<evidence type="ECO:0000256" key="8">
    <source>
        <dbReference type="RuleBase" id="RU362079"/>
    </source>
</evidence>
<feature type="domain" description="Dihydroneopterin aldolase/epimerase" evidence="9">
    <location>
        <begin position="4"/>
        <end position="114"/>
    </location>
</feature>
<evidence type="ECO:0000256" key="5">
    <source>
        <dbReference type="ARBA" id="ARBA00022909"/>
    </source>
</evidence>
<comment type="catalytic activity">
    <reaction evidence="2 8">
        <text>7,8-dihydroneopterin = 6-hydroxymethyl-7,8-dihydropterin + glycolaldehyde</text>
        <dbReference type="Rhea" id="RHEA:10540"/>
        <dbReference type="ChEBI" id="CHEBI:17001"/>
        <dbReference type="ChEBI" id="CHEBI:17071"/>
        <dbReference type="ChEBI" id="CHEBI:44841"/>
        <dbReference type="EC" id="4.1.2.25"/>
    </reaction>
</comment>
<dbReference type="GO" id="GO:0016853">
    <property type="term" value="F:isomerase activity"/>
    <property type="evidence" value="ECO:0007669"/>
    <property type="project" value="UniProtKB-KW"/>
</dbReference>
<evidence type="ECO:0000256" key="6">
    <source>
        <dbReference type="ARBA" id="ARBA00023235"/>
    </source>
</evidence>
<dbReference type="PANTHER" id="PTHR42844">
    <property type="entry name" value="DIHYDRONEOPTERIN ALDOLASE 1-RELATED"/>
    <property type="match status" value="1"/>
</dbReference>
<dbReference type="FunFam" id="3.30.1130.10:FF:000002">
    <property type="entry name" value="7,8-dihydroneopterin aldolase"/>
    <property type="match status" value="1"/>
</dbReference>
<evidence type="ECO:0000256" key="3">
    <source>
        <dbReference type="ARBA" id="ARBA00005013"/>
    </source>
</evidence>
<evidence type="ECO:0000256" key="1">
    <source>
        <dbReference type="ARBA" id="ARBA00000693"/>
    </source>
</evidence>
<sequence>MDKVFIRGLQVETIIGVHGWERQLPRPLILQLELGVDTREAAASDQVRDAIDYDAVTQRVKKIAQDFQPQLLETLAEKIARELFDAFAIQSLRLAIDKPGAVADVKSVGVEIERRREDYAVCGR</sequence>
<dbReference type="InterPro" id="IPR006157">
    <property type="entry name" value="FolB_dom"/>
</dbReference>
<dbReference type="SMART" id="SM00905">
    <property type="entry name" value="FolB"/>
    <property type="match status" value="1"/>
</dbReference>
<evidence type="ECO:0000256" key="2">
    <source>
        <dbReference type="ARBA" id="ARBA00001353"/>
    </source>
</evidence>
<accession>A0A1H9ETV1</accession>
<keyword evidence="11" id="KW-1185">Reference proteome</keyword>
<evidence type="ECO:0000313" key="10">
    <source>
        <dbReference type="EMBL" id="SEQ29150.1"/>
    </source>
</evidence>
<evidence type="ECO:0000256" key="7">
    <source>
        <dbReference type="ARBA" id="ARBA00023239"/>
    </source>
</evidence>
<dbReference type="EC" id="4.1.2.25" evidence="8"/>
<dbReference type="GO" id="GO:0046654">
    <property type="term" value="P:tetrahydrofolate biosynthetic process"/>
    <property type="evidence" value="ECO:0007669"/>
    <property type="project" value="UniProtKB-UniRule"/>
</dbReference>
<comment type="pathway">
    <text evidence="3 8">Cofactor biosynthesis; tetrahydrofolate biosynthesis; 2-amino-4-hydroxy-6-hydroxymethyl-7,8-dihydropteridine diphosphate from 7,8-dihydroneopterin triphosphate: step 3/4.</text>
</comment>
<dbReference type="GO" id="GO:0046656">
    <property type="term" value="P:folic acid biosynthetic process"/>
    <property type="evidence" value="ECO:0007669"/>
    <property type="project" value="UniProtKB-UniRule"/>
</dbReference>
<dbReference type="PANTHER" id="PTHR42844:SF1">
    <property type="entry name" value="DIHYDRONEOPTERIN ALDOLASE 1-RELATED"/>
    <property type="match status" value="1"/>
</dbReference>
<evidence type="ECO:0000259" key="9">
    <source>
        <dbReference type="SMART" id="SM00905"/>
    </source>
</evidence>
<keyword evidence="7 8" id="KW-0456">Lyase</keyword>
<dbReference type="InterPro" id="IPR043133">
    <property type="entry name" value="GTP-CH-I_C/QueF"/>
</dbReference>
<dbReference type="Pfam" id="PF02152">
    <property type="entry name" value="FolB"/>
    <property type="match status" value="1"/>
</dbReference>
<name>A0A1H9ETV1_9GAMM</name>
<reference evidence="10 11" key="1">
    <citation type="submission" date="2016-10" db="EMBL/GenBank/DDBJ databases">
        <authorList>
            <person name="de Groot N.N."/>
        </authorList>
    </citation>
    <scope>NUCLEOTIDE SEQUENCE [LARGE SCALE GENOMIC DNA]</scope>
    <source>
        <strain evidence="10 11">DSM 25927</strain>
    </source>
</reference>
<dbReference type="CDD" id="cd00534">
    <property type="entry name" value="DHNA_DHNTPE"/>
    <property type="match status" value="1"/>
</dbReference>
<dbReference type="RefSeq" id="WP_093284208.1">
    <property type="nucleotide sequence ID" value="NZ_FOFS01000005.1"/>
</dbReference>
<proteinExistence type="inferred from homology"/>
<comment type="catalytic activity">
    <reaction evidence="1">
        <text>7,8-dihydroneopterin = 7,8-dihydromonapterin</text>
        <dbReference type="Rhea" id="RHEA:45328"/>
        <dbReference type="ChEBI" id="CHEBI:17001"/>
        <dbReference type="ChEBI" id="CHEBI:71175"/>
        <dbReference type="EC" id="5.1.99.8"/>
    </reaction>
</comment>
<comment type="similarity">
    <text evidence="4 8">Belongs to the DHNA family.</text>
</comment>
<comment type="function">
    <text evidence="8">Catalyzes the conversion of 7,8-dihydroneopterin to 6-hydroxymethyl-7,8-dihydropterin.</text>
</comment>
<dbReference type="Proteomes" id="UP000199233">
    <property type="component" value="Unassembled WGS sequence"/>
</dbReference>
<dbReference type="NCBIfam" id="TIGR00525">
    <property type="entry name" value="folB"/>
    <property type="match status" value="1"/>
</dbReference>
<dbReference type="EMBL" id="FOFS01000005">
    <property type="protein sequence ID" value="SEQ29150.1"/>
    <property type="molecule type" value="Genomic_DNA"/>
</dbReference>
<dbReference type="UniPathway" id="UPA00077">
    <property type="reaction ID" value="UER00154"/>
</dbReference>
<dbReference type="STRING" id="489703.SAMN04488038_105153"/>
<dbReference type="GO" id="GO:0005737">
    <property type="term" value="C:cytoplasm"/>
    <property type="evidence" value="ECO:0007669"/>
    <property type="project" value="TreeGrafter"/>
</dbReference>
<gene>
    <name evidence="10" type="ORF">SAMN04488038_105153</name>
</gene>
<dbReference type="Gene3D" id="3.30.1130.10">
    <property type="match status" value="1"/>
</dbReference>
<dbReference type="NCBIfam" id="TIGR00526">
    <property type="entry name" value="folB_dom"/>
    <property type="match status" value="1"/>
</dbReference>
<evidence type="ECO:0000313" key="11">
    <source>
        <dbReference type="Proteomes" id="UP000199233"/>
    </source>
</evidence>
<keyword evidence="6" id="KW-0413">Isomerase</keyword>
<dbReference type="InterPro" id="IPR006156">
    <property type="entry name" value="Dihydroneopterin_aldolase"/>
</dbReference>
<keyword evidence="5 8" id="KW-0289">Folate biosynthesis</keyword>